<comment type="caution">
    <text evidence="1">The sequence shown here is derived from an EMBL/GenBank/DDBJ whole genome shotgun (WGS) entry which is preliminary data.</text>
</comment>
<organism evidence="1 2">
    <name type="scientific">Candidatus Dojkabacteria bacterium</name>
    <dbReference type="NCBI Taxonomy" id="2099670"/>
    <lineage>
        <taxon>Bacteria</taxon>
        <taxon>Candidatus Dojkabacteria</taxon>
    </lineage>
</organism>
<reference evidence="1" key="2">
    <citation type="journal article" date="2021" name="Microbiome">
        <title>Successional dynamics and alternative stable states in a saline activated sludge microbial community over 9 years.</title>
        <authorList>
            <person name="Wang Y."/>
            <person name="Ye J."/>
            <person name="Ju F."/>
            <person name="Liu L."/>
            <person name="Boyd J.A."/>
            <person name="Deng Y."/>
            <person name="Parks D.H."/>
            <person name="Jiang X."/>
            <person name="Yin X."/>
            <person name="Woodcroft B.J."/>
            <person name="Tyson G.W."/>
            <person name="Hugenholtz P."/>
            <person name="Polz M.F."/>
            <person name="Zhang T."/>
        </authorList>
    </citation>
    <scope>NUCLEOTIDE SEQUENCE</scope>
    <source>
        <strain evidence="1">HKST-UBA10</strain>
    </source>
</reference>
<reference evidence="1" key="1">
    <citation type="submission" date="2020-04" db="EMBL/GenBank/DDBJ databases">
        <authorList>
            <person name="Zhang T."/>
        </authorList>
    </citation>
    <scope>NUCLEOTIDE SEQUENCE</scope>
    <source>
        <strain evidence="1">HKST-UBA10</strain>
    </source>
</reference>
<feature type="non-terminal residue" evidence="1">
    <location>
        <position position="1"/>
    </location>
</feature>
<dbReference type="AlphaFoldDB" id="A0A955RID7"/>
<sequence length="89" mass="10008">KKVKANDEDVENLQDSSREALLTGEMTDAIELYGLIKGIERMREENDKKLNATEERSLKMTLTFIKSEVSAVLGEKAVVKYGLNDEFAV</sequence>
<evidence type="ECO:0000313" key="1">
    <source>
        <dbReference type="EMBL" id="MCA9382588.1"/>
    </source>
</evidence>
<dbReference type="EMBL" id="JAGQLG010000174">
    <property type="protein sequence ID" value="MCA9382588.1"/>
    <property type="molecule type" value="Genomic_DNA"/>
</dbReference>
<proteinExistence type="predicted"/>
<evidence type="ECO:0000313" key="2">
    <source>
        <dbReference type="Proteomes" id="UP000782843"/>
    </source>
</evidence>
<gene>
    <name evidence="1" type="ORF">KC660_04250</name>
</gene>
<name>A0A955RID7_9BACT</name>
<protein>
    <submittedName>
        <fullName evidence="1">Uncharacterized protein</fullName>
    </submittedName>
</protein>
<dbReference type="Proteomes" id="UP000782843">
    <property type="component" value="Unassembled WGS sequence"/>
</dbReference>
<accession>A0A955RID7</accession>